<dbReference type="Proteomes" id="UP000663860">
    <property type="component" value="Unassembled WGS sequence"/>
</dbReference>
<dbReference type="PANTHER" id="PTHR22974:SF21">
    <property type="entry name" value="DUAL SPECIFICITY PROTEIN KINASE TTK"/>
    <property type="match status" value="1"/>
</dbReference>
<dbReference type="GO" id="GO:0007094">
    <property type="term" value="P:mitotic spindle assembly checkpoint signaling"/>
    <property type="evidence" value="ECO:0007669"/>
    <property type="project" value="TreeGrafter"/>
</dbReference>
<dbReference type="GO" id="GO:0007059">
    <property type="term" value="P:chromosome segregation"/>
    <property type="evidence" value="ECO:0007669"/>
    <property type="project" value="TreeGrafter"/>
</dbReference>
<sequence length="294" mass="33930">MNPYLNPYVAKPNRYQNNANYKIRPVSVESRPVTINKQQYNFNKKIATGQFSSVYAAYRRSDNKPVAIKIIPAATKHSTEAAKMMHFFLNEIQMAKRLATTSNHIIQIYDFDFDQRTGLSFIIMELGQQDLEKYLSQRNILTPDERKSIWRQLVNIAITLYNHRIMHLNISPENLVLFPGNLVKLGDFGMARKFQQSRTKSLGNPVYLAPELNSPYHKPTVTAKADIWSFGAILYRMTYMVPPHHNSPFFRPPLNQRSTNDPNLLNILQHTLVIDPNARPDALWLATHPYTKTS</sequence>
<dbReference type="GO" id="GO:0005634">
    <property type="term" value="C:nucleus"/>
    <property type="evidence" value="ECO:0007669"/>
    <property type="project" value="TreeGrafter"/>
</dbReference>
<organism evidence="7 8">
    <name type="scientific">Adineta steineri</name>
    <dbReference type="NCBI Taxonomy" id="433720"/>
    <lineage>
        <taxon>Eukaryota</taxon>
        <taxon>Metazoa</taxon>
        <taxon>Spiralia</taxon>
        <taxon>Gnathifera</taxon>
        <taxon>Rotifera</taxon>
        <taxon>Eurotatoria</taxon>
        <taxon>Bdelloidea</taxon>
        <taxon>Adinetida</taxon>
        <taxon>Adinetidae</taxon>
        <taxon>Adineta</taxon>
    </lineage>
</organism>
<dbReference type="PROSITE" id="PS50011">
    <property type="entry name" value="PROTEIN_KINASE_DOM"/>
    <property type="match status" value="1"/>
</dbReference>
<proteinExistence type="predicted"/>
<evidence type="ECO:0000256" key="4">
    <source>
        <dbReference type="ARBA" id="ARBA00022777"/>
    </source>
</evidence>
<protein>
    <recommendedName>
        <fullName evidence="6">Protein kinase domain-containing protein</fullName>
    </recommendedName>
</protein>
<dbReference type="Gene3D" id="1.10.510.10">
    <property type="entry name" value="Transferase(Phosphotransferase) domain 1"/>
    <property type="match status" value="1"/>
</dbReference>
<dbReference type="GO" id="GO:0033316">
    <property type="term" value="P:meiotic spindle assembly checkpoint signaling"/>
    <property type="evidence" value="ECO:0007669"/>
    <property type="project" value="TreeGrafter"/>
</dbReference>
<dbReference type="CDD" id="cd14014">
    <property type="entry name" value="STKc_PknB_like"/>
    <property type="match status" value="1"/>
</dbReference>
<gene>
    <name evidence="7" type="ORF">IZO911_LOCUS20703</name>
</gene>
<evidence type="ECO:0000256" key="1">
    <source>
        <dbReference type="ARBA" id="ARBA00022527"/>
    </source>
</evidence>
<dbReference type="GO" id="GO:0004712">
    <property type="term" value="F:protein serine/threonine/tyrosine kinase activity"/>
    <property type="evidence" value="ECO:0007669"/>
    <property type="project" value="TreeGrafter"/>
</dbReference>
<evidence type="ECO:0000256" key="3">
    <source>
        <dbReference type="ARBA" id="ARBA00022741"/>
    </source>
</evidence>
<dbReference type="GO" id="GO:0000776">
    <property type="term" value="C:kinetochore"/>
    <property type="evidence" value="ECO:0007669"/>
    <property type="project" value="TreeGrafter"/>
</dbReference>
<keyword evidence="5" id="KW-0067">ATP-binding</keyword>
<dbReference type="PANTHER" id="PTHR22974">
    <property type="entry name" value="MIXED LINEAGE PROTEIN KINASE"/>
    <property type="match status" value="1"/>
</dbReference>
<comment type="caution">
    <text evidence="7">The sequence shown here is derived from an EMBL/GenBank/DDBJ whole genome shotgun (WGS) entry which is preliminary data.</text>
</comment>
<dbReference type="GO" id="GO:0005524">
    <property type="term" value="F:ATP binding"/>
    <property type="evidence" value="ECO:0007669"/>
    <property type="project" value="UniProtKB-KW"/>
</dbReference>
<keyword evidence="3" id="KW-0547">Nucleotide-binding</keyword>
<evidence type="ECO:0000259" key="6">
    <source>
        <dbReference type="PROSITE" id="PS50011"/>
    </source>
</evidence>
<dbReference type="AlphaFoldDB" id="A0A814L390"/>
<evidence type="ECO:0000313" key="7">
    <source>
        <dbReference type="EMBL" id="CAF1057824.1"/>
    </source>
</evidence>
<evidence type="ECO:0000256" key="2">
    <source>
        <dbReference type="ARBA" id="ARBA00022679"/>
    </source>
</evidence>
<keyword evidence="2" id="KW-0808">Transferase</keyword>
<name>A0A814L390_9BILA</name>
<keyword evidence="1" id="KW-0723">Serine/threonine-protein kinase</keyword>
<keyword evidence="4" id="KW-0418">Kinase</keyword>
<dbReference type="GO" id="GO:0004674">
    <property type="term" value="F:protein serine/threonine kinase activity"/>
    <property type="evidence" value="ECO:0007669"/>
    <property type="project" value="UniProtKB-KW"/>
</dbReference>
<evidence type="ECO:0000313" key="8">
    <source>
        <dbReference type="Proteomes" id="UP000663860"/>
    </source>
</evidence>
<dbReference type="Pfam" id="PF00069">
    <property type="entry name" value="Pkinase"/>
    <property type="match status" value="1"/>
</dbReference>
<evidence type="ECO:0000256" key="5">
    <source>
        <dbReference type="ARBA" id="ARBA00022840"/>
    </source>
</evidence>
<dbReference type="InterPro" id="IPR011009">
    <property type="entry name" value="Kinase-like_dom_sf"/>
</dbReference>
<accession>A0A814L390</accession>
<dbReference type="GO" id="GO:0034501">
    <property type="term" value="P:protein localization to kinetochore"/>
    <property type="evidence" value="ECO:0007669"/>
    <property type="project" value="TreeGrafter"/>
</dbReference>
<reference evidence="7" key="1">
    <citation type="submission" date="2021-02" db="EMBL/GenBank/DDBJ databases">
        <authorList>
            <person name="Nowell W R."/>
        </authorList>
    </citation>
    <scope>NUCLEOTIDE SEQUENCE</scope>
</reference>
<dbReference type="SUPFAM" id="SSF56112">
    <property type="entry name" value="Protein kinase-like (PK-like)"/>
    <property type="match status" value="1"/>
</dbReference>
<dbReference type="InterPro" id="IPR000719">
    <property type="entry name" value="Prot_kinase_dom"/>
</dbReference>
<feature type="domain" description="Protein kinase" evidence="6">
    <location>
        <begin position="40"/>
        <end position="291"/>
    </location>
</feature>
<dbReference type="EMBL" id="CAJNOE010000217">
    <property type="protein sequence ID" value="CAF1057824.1"/>
    <property type="molecule type" value="Genomic_DNA"/>
</dbReference>